<feature type="non-terminal residue" evidence="1">
    <location>
        <position position="147"/>
    </location>
</feature>
<dbReference type="Proteomes" id="UP001145114">
    <property type="component" value="Unassembled WGS sequence"/>
</dbReference>
<keyword evidence="2" id="KW-1185">Reference proteome</keyword>
<accession>A0ACC1HBS4</accession>
<sequence>MIVSAYPNSNSNNRRESLQQRPSTARVSGRRATTATVANTPIATAVATTTTTTNGAGRANVDGQQPPPGSSSARPDHERRTRYSQPAGRSDSKNYRFKDDKKREQMHVGEYIIQRTLGKGSFSKVCLAEHRTTKQLAALKFIKPKSS</sequence>
<organism evidence="1 2">
    <name type="scientific">Spiromyces aspiralis</name>
    <dbReference type="NCBI Taxonomy" id="68401"/>
    <lineage>
        <taxon>Eukaryota</taxon>
        <taxon>Fungi</taxon>
        <taxon>Fungi incertae sedis</taxon>
        <taxon>Zoopagomycota</taxon>
        <taxon>Kickxellomycotina</taxon>
        <taxon>Kickxellomycetes</taxon>
        <taxon>Kickxellales</taxon>
        <taxon>Kickxellaceae</taxon>
        <taxon>Spiromyces</taxon>
    </lineage>
</organism>
<comment type="caution">
    <text evidence="1">The sequence shown here is derived from an EMBL/GenBank/DDBJ whole genome shotgun (WGS) entry which is preliminary data.</text>
</comment>
<reference evidence="1" key="1">
    <citation type="submission" date="2022-06" db="EMBL/GenBank/DDBJ databases">
        <title>Phylogenomic reconstructions and comparative analyses of Kickxellomycotina fungi.</title>
        <authorList>
            <person name="Reynolds N.K."/>
            <person name="Stajich J.E."/>
            <person name="Barry K."/>
            <person name="Grigoriev I.V."/>
            <person name="Crous P."/>
            <person name="Smith M.E."/>
        </authorList>
    </citation>
    <scope>NUCLEOTIDE SEQUENCE</scope>
    <source>
        <strain evidence="1">RSA 2271</strain>
    </source>
</reference>
<name>A0ACC1HBS4_9FUNG</name>
<proteinExistence type="predicted"/>
<evidence type="ECO:0000313" key="1">
    <source>
        <dbReference type="EMBL" id="KAJ1672791.1"/>
    </source>
</evidence>
<protein>
    <submittedName>
        <fullName evidence="1">Uncharacterized protein</fullName>
    </submittedName>
</protein>
<gene>
    <name evidence="1" type="ORF">EV182_006495</name>
</gene>
<dbReference type="EMBL" id="JAMZIH010007834">
    <property type="protein sequence ID" value="KAJ1672791.1"/>
    <property type="molecule type" value="Genomic_DNA"/>
</dbReference>
<evidence type="ECO:0000313" key="2">
    <source>
        <dbReference type="Proteomes" id="UP001145114"/>
    </source>
</evidence>